<dbReference type="PANTHER" id="PTHR37423:SF2">
    <property type="entry name" value="MEMBRANE-BOUND LYTIC MUREIN TRANSGLYCOSYLASE C"/>
    <property type="match status" value="1"/>
</dbReference>
<dbReference type="Gene3D" id="1.25.20.10">
    <property type="entry name" value="Bacterial muramidases"/>
    <property type="match status" value="1"/>
</dbReference>
<dbReference type="CDD" id="cd13401">
    <property type="entry name" value="Slt70-like"/>
    <property type="match status" value="1"/>
</dbReference>
<evidence type="ECO:0000256" key="3">
    <source>
        <dbReference type="ARBA" id="ARBA00022729"/>
    </source>
</evidence>
<organism evidence="5 6">
    <name type="scientific">Pyruvatibacter mobilis</name>
    <dbReference type="NCBI Taxonomy" id="1712261"/>
    <lineage>
        <taxon>Bacteria</taxon>
        <taxon>Pseudomonadati</taxon>
        <taxon>Pseudomonadota</taxon>
        <taxon>Alphaproteobacteria</taxon>
        <taxon>Hyphomicrobiales</taxon>
        <taxon>Parvibaculaceae</taxon>
        <taxon>Pyruvatibacter</taxon>
    </lineage>
</organism>
<dbReference type="GO" id="GO:0042597">
    <property type="term" value="C:periplasmic space"/>
    <property type="evidence" value="ECO:0007669"/>
    <property type="project" value="InterPro"/>
</dbReference>
<evidence type="ECO:0000313" key="6">
    <source>
        <dbReference type="Proteomes" id="UP000470384"/>
    </source>
</evidence>
<dbReference type="OrthoDB" id="9815002at2"/>
<dbReference type="Gene3D" id="1.10.530.10">
    <property type="match status" value="1"/>
</dbReference>
<feature type="domain" description="Transglycosylase SLT" evidence="4">
    <location>
        <begin position="428"/>
        <end position="534"/>
    </location>
</feature>
<gene>
    <name evidence="5" type="ORF">GTQ45_10785</name>
</gene>
<comment type="caution">
    <text evidence="5">The sequence shown here is derived from an EMBL/GenBank/DDBJ whole genome shotgun (WGS) entry which is preliminary data.</text>
</comment>
<name>A0A845QCN8_9HYPH</name>
<comment type="similarity">
    <text evidence="2">Belongs to the virb1 family.</text>
</comment>
<evidence type="ECO:0000256" key="1">
    <source>
        <dbReference type="ARBA" id="ARBA00007734"/>
    </source>
</evidence>
<keyword evidence="6" id="KW-1185">Reference proteome</keyword>
<comment type="similarity">
    <text evidence="1">Belongs to the transglycosylase Slt family.</text>
</comment>
<dbReference type="AlphaFoldDB" id="A0A845QCN8"/>
<accession>A0A845QCN8</accession>
<evidence type="ECO:0000259" key="4">
    <source>
        <dbReference type="Pfam" id="PF01464"/>
    </source>
</evidence>
<dbReference type="Proteomes" id="UP000470384">
    <property type="component" value="Unassembled WGS sequence"/>
</dbReference>
<evidence type="ECO:0000256" key="2">
    <source>
        <dbReference type="ARBA" id="ARBA00009387"/>
    </source>
</evidence>
<dbReference type="InterPro" id="IPR023346">
    <property type="entry name" value="Lysozyme-like_dom_sf"/>
</dbReference>
<evidence type="ECO:0000313" key="5">
    <source>
        <dbReference type="EMBL" id="NBG96217.1"/>
    </source>
</evidence>
<dbReference type="SUPFAM" id="SSF53955">
    <property type="entry name" value="Lysozyme-like"/>
    <property type="match status" value="1"/>
</dbReference>
<dbReference type="SUPFAM" id="SSF48435">
    <property type="entry name" value="Bacterial muramidases"/>
    <property type="match status" value="1"/>
</dbReference>
<dbReference type="Pfam" id="PF01464">
    <property type="entry name" value="SLT"/>
    <property type="match status" value="1"/>
</dbReference>
<protein>
    <submittedName>
        <fullName evidence="5">Transglycosylase SLT domain-containing protein</fullName>
    </submittedName>
</protein>
<dbReference type="GeneID" id="300655366"/>
<dbReference type="PANTHER" id="PTHR37423">
    <property type="entry name" value="SOLUBLE LYTIC MUREIN TRANSGLYCOSYLASE-RELATED"/>
    <property type="match status" value="1"/>
</dbReference>
<sequence>MASFVARARTMARATDLEARRQREAARLRMAVTTALVALALLISAFTNIARADTVAPVLSDADRTAYARIFRAQEAGDWKTADRLIDGLEDDVLMGHVLFQRYMHPTAYRSRYAELKTWLARYADHPGADKIHKLALKRRGGSAAPMRPVRRAYRPTAYHSVYAVAGSSAEGRTSYGRTIARKVRSLISRERPTQALGLLESAKVRNRLGADERAALMARIAWSYYVEGKITKAFAIASGVAESHRRDAPLADWYAGLAAWRLGDVAAANTHFDALAGNVGVSDWTRGAGAFWAARTALKLRDPAGAVAHLETAAATGMTFYGLLAQRQLGRTLQVEWSDPVTDVASHSALLQIDQVRRGAALAELGMRDLAEAELRRAHGRLDPSLDRALAALARDLDLPATQLAVALASPQPIGAALFPVPDIKPEGGFQVDRALLLAVARQESKFISGATSRAGAAGLMQIMPGTAYHITRDASYRRNRDRLQDPAHNLALGQTYLQELMNYGEPYGNLFHMAVAYNAGPGNLNRWLKQIGPAAQDPLTFIESIPAAETRGYVERIMTNLWLYRLRLGQPSPSLDQAASGDWPVYAPVERAGVTLQNASRL</sequence>
<keyword evidence="3" id="KW-0732">Signal</keyword>
<dbReference type="EMBL" id="WXYQ01000007">
    <property type="protein sequence ID" value="NBG96217.1"/>
    <property type="molecule type" value="Genomic_DNA"/>
</dbReference>
<proteinExistence type="inferred from homology"/>
<dbReference type="RefSeq" id="WP_160588288.1">
    <property type="nucleotide sequence ID" value="NZ_BMHN01000001.1"/>
</dbReference>
<dbReference type="InterPro" id="IPR008258">
    <property type="entry name" value="Transglycosylase_SLT_dom_1"/>
</dbReference>
<dbReference type="GO" id="GO:0004553">
    <property type="term" value="F:hydrolase activity, hydrolyzing O-glycosyl compounds"/>
    <property type="evidence" value="ECO:0007669"/>
    <property type="project" value="InterPro"/>
</dbReference>
<reference evidence="5 6" key="1">
    <citation type="journal article" date="2016" name="Int. J. Syst. Evol. Microbiol.">
        <title>Pyruvatibacter mobilis gen. nov., sp. nov., a marine bacterium from the culture broth of Picochlorum sp. 122.</title>
        <authorList>
            <person name="Wang G."/>
            <person name="Tang M."/>
            <person name="Wu H."/>
            <person name="Dai S."/>
            <person name="Li T."/>
            <person name="Chen C."/>
            <person name="He H."/>
            <person name="Fan J."/>
            <person name="Xiang W."/>
            <person name="Li X."/>
        </authorList>
    </citation>
    <scope>NUCLEOTIDE SEQUENCE [LARGE SCALE GENOMIC DNA]</scope>
    <source>
        <strain evidence="5 6">GYP-11</strain>
    </source>
</reference>
<dbReference type="InterPro" id="IPR008939">
    <property type="entry name" value="Lytic_TGlycosylase_superhlx_U"/>
</dbReference>